<feature type="region of interest" description="Disordered" evidence="1">
    <location>
        <begin position="1"/>
        <end position="23"/>
    </location>
</feature>
<dbReference type="EMBL" id="JBHRTI010000003">
    <property type="protein sequence ID" value="MFC3147287.1"/>
    <property type="molecule type" value="Genomic_DNA"/>
</dbReference>
<comment type="caution">
    <text evidence="2">The sequence shown here is derived from an EMBL/GenBank/DDBJ whole genome shotgun (WGS) entry which is preliminary data.</text>
</comment>
<reference evidence="3" key="1">
    <citation type="journal article" date="2019" name="Int. J. Syst. Evol. Microbiol.">
        <title>The Global Catalogue of Microorganisms (GCM) 10K type strain sequencing project: providing services to taxonomists for standard genome sequencing and annotation.</title>
        <authorList>
            <consortium name="The Broad Institute Genomics Platform"/>
            <consortium name="The Broad Institute Genome Sequencing Center for Infectious Disease"/>
            <person name="Wu L."/>
            <person name="Ma J."/>
        </authorList>
    </citation>
    <scope>NUCLEOTIDE SEQUENCE [LARGE SCALE GENOMIC DNA]</scope>
    <source>
        <strain evidence="3">KCTC 52168</strain>
    </source>
</reference>
<name>A0ABV7H114_9BURK</name>
<evidence type="ECO:0000313" key="2">
    <source>
        <dbReference type="EMBL" id="MFC3147287.1"/>
    </source>
</evidence>
<proteinExistence type="predicted"/>
<gene>
    <name evidence="2" type="ORF">ACFOEN_06485</name>
</gene>
<evidence type="ECO:0000256" key="1">
    <source>
        <dbReference type="SAM" id="MobiDB-lite"/>
    </source>
</evidence>
<keyword evidence="3" id="KW-1185">Reference proteome</keyword>
<evidence type="ECO:0000313" key="3">
    <source>
        <dbReference type="Proteomes" id="UP001595556"/>
    </source>
</evidence>
<accession>A0ABV7H114</accession>
<sequence>MTGRERGGLLKPGTSLKHFPACKAPSSSTPSSLFGCSQLEHAQPALEALCYKSVAHA</sequence>
<organism evidence="2 3">
    <name type="scientific">Piscinibacterium candidicorallinum</name>
    <dbReference type="NCBI Taxonomy" id="1793872"/>
    <lineage>
        <taxon>Bacteria</taxon>
        <taxon>Pseudomonadati</taxon>
        <taxon>Pseudomonadota</taxon>
        <taxon>Betaproteobacteria</taxon>
        <taxon>Burkholderiales</taxon>
        <taxon>Piscinibacterium</taxon>
    </lineage>
</organism>
<protein>
    <submittedName>
        <fullName evidence="2">Uncharacterized protein</fullName>
    </submittedName>
</protein>
<dbReference type="Proteomes" id="UP001595556">
    <property type="component" value="Unassembled WGS sequence"/>
</dbReference>